<accession>A0A482VWU9</accession>
<dbReference type="AlphaFoldDB" id="A0A482VWU9"/>
<dbReference type="OrthoDB" id="8192496at2759"/>
<dbReference type="Gene3D" id="3.30.420.10">
    <property type="entry name" value="Ribonuclease H-like superfamily/Ribonuclease H"/>
    <property type="match status" value="1"/>
</dbReference>
<dbReference type="GO" id="GO:0003676">
    <property type="term" value="F:nucleic acid binding"/>
    <property type="evidence" value="ECO:0007669"/>
    <property type="project" value="InterPro"/>
</dbReference>
<evidence type="ECO:0000313" key="1">
    <source>
        <dbReference type="EMBL" id="RZC36969.1"/>
    </source>
</evidence>
<dbReference type="EMBL" id="QDEB01056990">
    <property type="protein sequence ID" value="RZC36969.1"/>
    <property type="molecule type" value="Genomic_DNA"/>
</dbReference>
<proteinExistence type="predicted"/>
<evidence type="ECO:0000313" key="2">
    <source>
        <dbReference type="Proteomes" id="UP000292052"/>
    </source>
</evidence>
<protein>
    <recommendedName>
        <fullName evidence="3">DDE 3 domain containing protein</fullName>
    </recommendedName>
</protein>
<name>A0A482VWU9_ASBVE</name>
<evidence type="ECO:0008006" key="3">
    <source>
        <dbReference type="Google" id="ProtNLM"/>
    </source>
</evidence>
<gene>
    <name evidence="1" type="ORF">BDFB_014655</name>
</gene>
<feature type="non-terminal residue" evidence="1">
    <location>
        <position position="1"/>
    </location>
</feature>
<comment type="caution">
    <text evidence="1">The sequence shown here is derived from an EMBL/GenBank/DDBJ whole genome shotgun (WGS) entry which is preliminary data.</text>
</comment>
<dbReference type="InterPro" id="IPR036397">
    <property type="entry name" value="RNaseH_sf"/>
</dbReference>
<dbReference type="PANTHER" id="PTHR47326">
    <property type="entry name" value="TRANSPOSABLE ELEMENT TC3 TRANSPOSASE-LIKE PROTEIN"/>
    <property type="match status" value="1"/>
</dbReference>
<keyword evidence="2" id="KW-1185">Reference proteome</keyword>
<dbReference type="PANTHER" id="PTHR47326:SF1">
    <property type="entry name" value="HTH PSQ-TYPE DOMAIN-CONTAINING PROTEIN"/>
    <property type="match status" value="1"/>
</dbReference>
<organism evidence="1 2">
    <name type="scientific">Asbolus verrucosus</name>
    <name type="common">Desert ironclad beetle</name>
    <dbReference type="NCBI Taxonomy" id="1661398"/>
    <lineage>
        <taxon>Eukaryota</taxon>
        <taxon>Metazoa</taxon>
        <taxon>Ecdysozoa</taxon>
        <taxon>Arthropoda</taxon>
        <taxon>Hexapoda</taxon>
        <taxon>Insecta</taxon>
        <taxon>Pterygota</taxon>
        <taxon>Neoptera</taxon>
        <taxon>Endopterygota</taxon>
        <taxon>Coleoptera</taxon>
        <taxon>Polyphaga</taxon>
        <taxon>Cucujiformia</taxon>
        <taxon>Tenebrionidae</taxon>
        <taxon>Pimeliinae</taxon>
        <taxon>Asbolus</taxon>
    </lineage>
</organism>
<dbReference type="Proteomes" id="UP000292052">
    <property type="component" value="Unassembled WGS sequence"/>
</dbReference>
<reference evidence="1 2" key="1">
    <citation type="submission" date="2017-03" db="EMBL/GenBank/DDBJ databases">
        <title>Genome of the blue death feigning beetle - Asbolus verrucosus.</title>
        <authorList>
            <person name="Rider S.D."/>
        </authorList>
    </citation>
    <scope>NUCLEOTIDE SEQUENCE [LARGE SCALE GENOMIC DNA]</scope>
    <source>
        <strain evidence="1">Butters</strain>
        <tissue evidence="1">Head and leg muscle</tissue>
    </source>
</reference>
<sequence>HNTNNGERYRQELLESFINQLDDEELQFGYLHQDGCTAHRVGTTLAYLQQFYDHRIISLSLHPAFRFRSSDLTPLDFAIFGYLKDNLII</sequence>